<protein>
    <submittedName>
        <fullName evidence="11">MFS sugar transporter-like protein</fullName>
    </submittedName>
</protein>
<evidence type="ECO:0000256" key="8">
    <source>
        <dbReference type="SAM" id="MobiDB-lite"/>
    </source>
</evidence>
<sequence length="581" mass="64390">MWTPGCLPHCSPWGIRWGSPRRLTCIHYNSNQSCLIVSIIMGFSGFEHTGFLGGKIGGKALQIGVCITAASGFLLFGYDQGIMSGIISEPLFLEDFPLMDSNYKDGAIQALVVAIYEVGCLLGSFFVIAYGDKLGRRKSVLIGTVWMLIGTAIQASATTMGQLIVGRIVTGLGNGMNTSSIPVWQSEMAPPKIRGFLVLFEGALITGGIMVSYWINYGFWFITQYGSFQWRFPIAFQAVFGFLLIIGVLAYPESPRWLLKHNKDTSALQIMAHLRDTSIDDVELLAEIDEMKKINAITGGKKLTVKEFFSKGPEMNRWRALIAFSSQAFQQIGGLNLVTYYATTVFEDSLGFDAELSRLMTGCLGTEFFIAALVALFVVDRLGRRRLMLWGAMGMAASLLIVGACLSAGTKPPAYVATVFIFVYNSFFALGWLGVTWLYPAEITPIRIRAEANGLSTSANWIFNYAVVQLAPIMINKIAWETYFVFMCFNFAFIPIVYYTFVETNGYPLEKMDAIFAEAYEKNENPVWTERRVRKGEVLDVEKTIEDAERVAEARRDVPARASSESSDADAFKSGAQRKEG</sequence>
<evidence type="ECO:0000256" key="4">
    <source>
        <dbReference type="ARBA" id="ARBA00022692"/>
    </source>
</evidence>
<keyword evidence="6 9" id="KW-0472">Membrane</keyword>
<feature type="transmembrane region" description="Helical" evidence="9">
    <location>
        <begin position="230"/>
        <end position="251"/>
    </location>
</feature>
<feature type="region of interest" description="Disordered" evidence="8">
    <location>
        <begin position="552"/>
        <end position="581"/>
    </location>
</feature>
<feature type="transmembrane region" description="Helical" evidence="9">
    <location>
        <begin position="415"/>
        <end position="439"/>
    </location>
</feature>
<dbReference type="SUPFAM" id="SSF103473">
    <property type="entry name" value="MFS general substrate transporter"/>
    <property type="match status" value="1"/>
</dbReference>
<evidence type="ECO:0000256" key="7">
    <source>
        <dbReference type="RuleBase" id="RU003346"/>
    </source>
</evidence>
<evidence type="ECO:0000256" key="5">
    <source>
        <dbReference type="ARBA" id="ARBA00022989"/>
    </source>
</evidence>
<feature type="transmembrane region" description="Helical" evidence="9">
    <location>
        <begin position="387"/>
        <end position="409"/>
    </location>
</feature>
<reference evidence="11 12" key="1">
    <citation type="journal article" date="2022" name="G3 (Bethesda)">
        <title>Enemy or ally: a genomic approach to elucidate the lifestyle of Phyllosticta citrichinaensis.</title>
        <authorList>
            <person name="Buijs V.A."/>
            <person name="Groenewald J.Z."/>
            <person name="Haridas S."/>
            <person name="LaButti K.M."/>
            <person name="Lipzen A."/>
            <person name="Martin F.M."/>
            <person name="Barry K."/>
            <person name="Grigoriev I.V."/>
            <person name="Crous P.W."/>
            <person name="Seidl M.F."/>
        </authorList>
    </citation>
    <scope>NUCLEOTIDE SEQUENCE [LARGE SCALE GENOMIC DNA]</scope>
    <source>
        <strain evidence="11 12">CBS 129764</strain>
    </source>
</reference>
<dbReference type="PANTHER" id="PTHR48022:SF68">
    <property type="entry name" value="MAJOR FACILITATOR SUPERFAMILY (MFS) PROFILE DOMAIN-CONTAINING PROTEIN-RELATED"/>
    <property type="match status" value="1"/>
</dbReference>
<evidence type="ECO:0000256" key="9">
    <source>
        <dbReference type="SAM" id="Phobius"/>
    </source>
</evidence>
<dbReference type="PANTHER" id="PTHR48022">
    <property type="entry name" value="PLASTIDIC GLUCOSE TRANSPORTER 4"/>
    <property type="match status" value="1"/>
</dbReference>
<keyword evidence="3 7" id="KW-0813">Transport</keyword>
<keyword evidence="4 9" id="KW-0812">Transmembrane</keyword>
<evidence type="ECO:0000256" key="1">
    <source>
        <dbReference type="ARBA" id="ARBA00004141"/>
    </source>
</evidence>
<dbReference type="Gene3D" id="1.20.1250.20">
    <property type="entry name" value="MFS general substrate transporter like domains"/>
    <property type="match status" value="1"/>
</dbReference>
<feature type="transmembrane region" description="Helical" evidence="9">
    <location>
        <begin position="63"/>
        <end position="87"/>
    </location>
</feature>
<comment type="subcellular location">
    <subcellularLocation>
        <location evidence="1">Membrane</location>
        <topology evidence="1">Multi-pass membrane protein</topology>
    </subcellularLocation>
</comment>
<dbReference type="PROSITE" id="PS50850">
    <property type="entry name" value="MFS"/>
    <property type="match status" value="1"/>
</dbReference>
<dbReference type="InterPro" id="IPR020846">
    <property type="entry name" value="MFS_dom"/>
</dbReference>
<dbReference type="InterPro" id="IPR036259">
    <property type="entry name" value="MFS_trans_sf"/>
</dbReference>
<dbReference type="PROSITE" id="PS00216">
    <property type="entry name" value="SUGAR_TRANSPORT_1"/>
    <property type="match status" value="1"/>
</dbReference>
<name>A0ABR1XXX1_9PEZI</name>
<evidence type="ECO:0000259" key="10">
    <source>
        <dbReference type="PROSITE" id="PS50850"/>
    </source>
</evidence>
<dbReference type="InterPro" id="IPR050360">
    <property type="entry name" value="MFS_Sugar_Transporters"/>
</dbReference>
<evidence type="ECO:0000313" key="11">
    <source>
        <dbReference type="EMBL" id="KAK8170243.1"/>
    </source>
</evidence>
<feature type="domain" description="Major facilitator superfamily (MFS) profile" evidence="10">
    <location>
        <begin position="65"/>
        <end position="505"/>
    </location>
</feature>
<dbReference type="EMBL" id="JBBWUH010000004">
    <property type="protein sequence ID" value="KAK8170243.1"/>
    <property type="molecule type" value="Genomic_DNA"/>
</dbReference>
<proteinExistence type="inferred from homology"/>
<comment type="caution">
    <text evidence="11">The sequence shown here is derived from an EMBL/GenBank/DDBJ whole genome shotgun (WGS) entry which is preliminary data.</text>
</comment>
<dbReference type="Pfam" id="PF00083">
    <property type="entry name" value="Sugar_tr"/>
    <property type="match status" value="1"/>
</dbReference>
<evidence type="ECO:0000256" key="6">
    <source>
        <dbReference type="ARBA" id="ARBA00023136"/>
    </source>
</evidence>
<feature type="transmembrane region" description="Helical" evidence="9">
    <location>
        <begin position="483"/>
        <end position="501"/>
    </location>
</feature>
<feature type="transmembrane region" description="Helical" evidence="9">
    <location>
        <begin position="196"/>
        <end position="215"/>
    </location>
</feature>
<dbReference type="InterPro" id="IPR003663">
    <property type="entry name" value="Sugar/inositol_transpt"/>
</dbReference>
<feature type="transmembrane region" description="Helical" evidence="9">
    <location>
        <begin position="359"/>
        <end position="380"/>
    </location>
</feature>
<keyword evidence="12" id="KW-1185">Reference proteome</keyword>
<keyword evidence="5 9" id="KW-1133">Transmembrane helix</keyword>
<dbReference type="Proteomes" id="UP001456524">
    <property type="component" value="Unassembled WGS sequence"/>
</dbReference>
<feature type="transmembrane region" description="Helical" evidence="9">
    <location>
        <begin position="320"/>
        <end position="339"/>
    </location>
</feature>
<evidence type="ECO:0000313" key="12">
    <source>
        <dbReference type="Proteomes" id="UP001456524"/>
    </source>
</evidence>
<dbReference type="InterPro" id="IPR005829">
    <property type="entry name" value="Sugar_transporter_CS"/>
</dbReference>
<dbReference type="InterPro" id="IPR005828">
    <property type="entry name" value="MFS_sugar_transport-like"/>
</dbReference>
<feature type="transmembrane region" description="Helical" evidence="9">
    <location>
        <begin position="107"/>
        <end position="128"/>
    </location>
</feature>
<evidence type="ECO:0000256" key="2">
    <source>
        <dbReference type="ARBA" id="ARBA00010992"/>
    </source>
</evidence>
<organism evidence="11 12">
    <name type="scientific">Phyllosticta citrichinensis</name>
    <dbReference type="NCBI Taxonomy" id="1130410"/>
    <lineage>
        <taxon>Eukaryota</taxon>
        <taxon>Fungi</taxon>
        <taxon>Dikarya</taxon>
        <taxon>Ascomycota</taxon>
        <taxon>Pezizomycotina</taxon>
        <taxon>Dothideomycetes</taxon>
        <taxon>Dothideomycetes incertae sedis</taxon>
        <taxon>Botryosphaeriales</taxon>
        <taxon>Phyllostictaceae</taxon>
        <taxon>Phyllosticta</taxon>
    </lineage>
</organism>
<dbReference type="NCBIfam" id="TIGR00879">
    <property type="entry name" value="SP"/>
    <property type="match status" value="1"/>
</dbReference>
<gene>
    <name evidence="11" type="ORF">IWX90DRAFT_203557</name>
</gene>
<dbReference type="PRINTS" id="PR00171">
    <property type="entry name" value="SUGRTRNSPORT"/>
</dbReference>
<evidence type="ECO:0000256" key="3">
    <source>
        <dbReference type="ARBA" id="ARBA00022448"/>
    </source>
</evidence>
<accession>A0ABR1XXX1</accession>
<comment type="similarity">
    <text evidence="2 7">Belongs to the major facilitator superfamily. Sugar transporter (TC 2.A.1.1) family.</text>
</comment>